<name>A0AA50CQ75_9HYPH</name>
<evidence type="ECO:0000313" key="7">
    <source>
        <dbReference type="EMBL" id="WLS00073.1"/>
    </source>
</evidence>
<dbReference type="GO" id="GO:0004739">
    <property type="term" value="F:pyruvate dehydrogenase (acetyl-transferring) activity"/>
    <property type="evidence" value="ECO:0007669"/>
    <property type="project" value="UniProtKB-EC"/>
</dbReference>
<accession>A0AA50CQ75</accession>
<evidence type="ECO:0000256" key="3">
    <source>
        <dbReference type="ARBA" id="ARBA00023052"/>
    </source>
</evidence>
<reference evidence="7 8" key="1">
    <citation type="submission" date="2023-08" db="EMBL/GenBank/DDBJ databases">
        <title>Pathogen: clinical or host-associated sample.</title>
        <authorList>
            <person name="Hergert J."/>
            <person name="Casey R."/>
            <person name="Wagner J."/>
            <person name="Young E.L."/>
            <person name="Oakeson K.F."/>
        </authorList>
    </citation>
    <scope>NUCLEOTIDE SEQUENCE [LARGE SCALE GENOMIC DNA]</scope>
    <source>
        <strain evidence="7 8">1760953</strain>
        <plasmid evidence="7 8">unnamed1</plasmid>
    </source>
</reference>
<proteinExistence type="predicted"/>
<evidence type="ECO:0000256" key="4">
    <source>
        <dbReference type="ARBA" id="ARBA00025211"/>
    </source>
</evidence>
<evidence type="ECO:0000256" key="2">
    <source>
        <dbReference type="ARBA" id="ARBA00023002"/>
    </source>
</evidence>
<dbReference type="RefSeq" id="WP_306039491.1">
    <property type="nucleotide sequence ID" value="NZ_CP132303.1"/>
</dbReference>
<dbReference type="CDD" id="cd02000">
    <property type="entry name" value="TPP_E1_PDC_ADC_BCADC"/>
    <property type="match status" value="1"/>
</dbReference>
<comment type="cofactor">
    <cofactor evidence="1">
        <name>thiamine diphosphate</name>
        <dbReference type="ChEBI" id="CHEBI:58937"/>
    </cofactor>
</comment>
<keyword evidence="8" id="KW-1185">Reference proteome</keyword>
<comment type="function">
    <text evidence="4">The pyruvate dehydrogenase complex catalyzes the overall conversion of pyruvate to acetyl-CoA and CO(2). It contains multiple copies of three enzymatic components: pyruvate dehydrogenase (E1), dihydrolipoamide acetyltransferase (E2) and lipoamide dehydrogenase (E3).</text>
</comment>
<keyword evidence="2" id="KW-0560">Oxidoreductase</keyword>
<protein>
    <submittedName>
        <fullName evidence="7">Thiamine pyrophosphate-dependent dehydrogenase E1 component subunit alpha</fullName>
    </submittedName>
</protein>
<keyword evidence="3" id="KW-0786">Thiamine pyrophosphate</keyword>
<dbReference type="InterPro" id="IPR029061">
    <property type="entry name" value="THDP-binding"/>
</dbReference>
<gene>
    <name evidence="7" type="ORF">Q9313_18510</name>
</gene>
<dbReference type="GO" id="GO:0006086">
    <property type="term" value="P:pyruvate decarboxylation to acetyl-CoA"/>
    <property type="evidence" value="ECO:0007669"/>
    <property type="project" value="TreeGrafter"/>
</dbReference>
<dbReference type="Proteomes" id="UP001234585">
    <property type="component" value="Plasmid unnamed1"/>
</dbReference>
<evidence type="ECO:0000256" key="1">
    <source>
        <dbReference type="ARBA" id="ARBA00001964"/>
    </source>
</evidence>
<sequence length="323" mass="34353">MINAPSTDELKDIHHKMVVTRELEEVLGTYAKEGKTRGPIHRCDGQEAVGVAACAALRADDYVCTTHRGHHVYVGKGLTTRGIVAEIFGRETGYCKGRGGHMLLGDVKSGMLGGNAIVGAGIPAATGMALSMQILKQDRVSMVVFGDGAAQTGICHEAMNMAGLWKLPVIFVLENNQYGLTVRQEVQSPVEDLSIRAAGYAMPGEIVDGNDAEAVYRAVAAAAERARRGDGPTLIEAKTYRVKGFSTSDMGGYQSEEEMAPWLDRDPIKLSAEKLSALVGAETVAAIEAAARAEVAQAFEVALSDPFPTFEIHAPSAAYSETK</sequence>
<feature type="domain" description="Dehydrogenase E1 component" evidence="6">
    <location>
        <begin position="16"/>
        <end position="309"/>
    </location>
</feature>
<evidence type="ECO:0000259" key="6">
    <source>
        <dbReference type="Pfam" id="PF00676"/>
    </source>
</evidence>
<dbReference type="PANTHER" id="PTHR11516:SF60">
    <property type="entry name" value="PYRUVATE DEHYDROGENASE E1 COMPONENT SUBUNIT ALPHA"/>
    <property type="match status" value="1"/>
</dbReference>
<dbReference type="Pfam" id="PF00676">
    <property type="entry name" value="E1_dh"/>
    <property type="match status" value="1"/>
</dbReference>
<organism evidence="7 8">
    <name type="scientific">Shinella sumterensis</name>
    <dbReference type="NCBI Taxonomy" id="1967501"/>
    <lineage>
        <taxon>Bacteria</taxon>
        <taxon>Pseudomonadati</taxon>
        <taxon>Pseudomonadota</taxon>
        <taxon>Alphaproteobacteria</taxon>
        <taxon>Hyphomicrobiales</taxon>
        <taxon>Rhizobiaceae</taxon>
        <taxon>Shinella</taxon>
    </lineage>
</organism>
<comment type="catalytic activity">
    <reaction evidence="5">
        <text>N(6)-[(R)-lipoyl]-L-lysyl-[protein] + pyruvate + H(+) = N(6)-[(R)-S(8)-acetyldihydrolipoyl]-L-lysyl-[protein] + CO2</text>
        <dbReference type="Rhea" id="RHEA:19189"/>
        <dbReference type="Rhea" id="RHEA-COMP:10474"/>
        <dbReference type="Rhea" id="RHEA-COMP:10478"/>
        <dbReference type="ChEBI" id="CHEBI:15361"/>
        <dbReference type="ChEBI" id="CHEBI:15378"/>
        <dbReference type="ChEBI" id="CHEBI:16526"/>
        <dbReference type="ChEBI" id="CHEBI:83099"/>
        <dbReference type="ChEBI" id="CHEBI:83111"/>
        <dbReference type="EC" id="1.2.4.1"/>
    </reaction>
</comment>
<keyword evidence="7" id="KW-0614">Plasmid</keyword>
<dbReference type="EMBL" id="CP132303">
    <property type="protein sequence ID" value="WLS00073.1"/>
    <property type="molecule type" value="Genomic_DNA"/>
</dbReference>
<dbReference type="AlphaFoldDB" id="A0AA50CQ75"/>
<dbReference type="InterPro" id="IPR001017">
    <property type="entry name" value="DH_E1"/>
</dbReference>
<dbReference type="Gene3D" id="3.40.50.970">
    <property type="match status" value="1"/>
</dbReference>
<evidence type="ECO:0000256" key="5">
    <source>
        <dbReference type="ARBA" id="ARBA00051231"/>
    </source>
</evidence>
<evidence type="ECO:0000313" key="8">
    <source>
        <dbReference type="Proteomes" id="UP001234585"/>
    </source>
</evidence>
<dbReference type="SUPFAM" id="SSF52518">
    <property type="entry name" value="Thiamin diphosphate-binding fold (THDP-binding)"/>
    <property type="match status" value="1"/>
</dbReference>
<dbReference type="InterPro" id="IPR050642">
    <property type="entry name" value="PDH_E1_Alpha_Subunit"/>
</dbReference>
<geneLocation type="plasmid" evidence="7 8">
    <name>unnamed1</name>
</geneLocation>
<dbReference type="PANTHER" id="PTHR11516">
    <property type="entry name" value="PYRUVATE DEHYDROGENASE E1 COMPONENT, ALPHA SUBUNIT BACTERIAL AND ORGANELLAR"/>
    <property type="match status" value="1"/>
</dbReference>